<evidence type="ECO:0000256" key="3">
    <source>
        <dbReference type="ARBA" id="ARBA00023163"/>
    </source>
</evidence>
<dbReference type="SUPFAM" id="SSF48498">
    <property type="entry name" value="Tetracyclin repressor-like, C-terminal domain"/>
    <property type="match status" value="1"/>
</dbReference>
<keyword evidence="1" id="KW-0805">Transcription regulation</keyword>
<dbReference type="Pfam" id="PF00440">
    <property type="entry name" value="TetR_N"/>
    <property type="match status" value="1"/>
</dbReference>
<organism evidence="6 7">
    <name type="scientific">Nonomuraea recticatena</name>
    <dbReference type="NCBI Taxonomy" id="46178"/>
    <lineage>
        <taxon>Bacteria</taxon>
        <taxon>Bacillati</taxon>
        <taxon>Actinomycetota</taxon>
        <taxon>Actinomycetes</taxon>
        <taxon>Streptosporangiales</taxon>
        <taxon>Streptosporangiaceae</taxon>
        <taxon>Nonomuraea</taxon>
    </lineage>
</organism>
<feature type="DNA-binding region" description="H-T-H motif" evidence="4">
    <location>
        <begin position="36"/>
        <end position="55"/>
    </location>
</feature>
<evidence type="ECO:0000259" key="5">
    <source>
        <dbReference type="PROSITE" id="PS50977"/>
    </source>
</evidence>
<dbReference type="InterPro" id="IPR049484">
    <property type="entry name" value="Rv0078-like_C"/>
</dbReference>
<evidence type="ECO:0000256" key="2">
    <source>
        <dbReference type="ARBA" id="ARBA00023125"/>
    </source>
</evidence>
<dbReference type="Pfam" id="PF21351">
    <property type="entry name" value="TetR_C_41"/>
    <property type="match status" value="1"/>
</dbReference>
<keyword evidence="2 4" id="KW-0238">DNA-binding</keyword>
<dbReference type="PRINTS" id="PR00455">
    <property type="entry name" value="HTHTETR"/>
</dbReference>
<dbReference type="InterPro" id="IPR036271">
    <property type="entry name" value="Tet_transcr_reg_TetR-rel_C_sf"/>
</dbReference>
<dbReference type="InterPro" id="IPR050109">
    <property type="entry name" value="HTH-type_TetR-like_transc_reg"/>
</dbReference>
<evidence type="ECO:0000313" key="7">
    <source>
        <dbReference type="Proteomes" id="UP001501666"/>
    </source>
</evidence>
<evidence type="ECO:0000256" key="4">
    <source>
        <dbReference type="PROSITE-ProRule" id="PRU00335"/>
    </source>
</evidence>
<gene>
    <name evidence="6" type="ORF">GCM10010412_085540</name>
</gene>
<sequence>MQVSRRTQADRTAATRAALIAAGRKLFAEHGFSGVGTEAIVADAAVSRGALYHQFGDKTELFAAVLSDVEGDVAEQLAAGIRVDPDADFVEVMMRSLQAWFDACQRPEVRRIVLIDGPSVLGWARWRGICQTHILGLIERMLARGVDDGVLPPLPVRPLAHLLLAMGDEAALYVGAAPEPDAARRDMVAIIRPLLEALTRA</sequence>
<dbReference type="RefSeq" id="WP_346154973.1">
    <property type="nucleotide sequence ID" value="NZ_BAAATE010000037.1"/>
</dbReference>
<proteinExistence type="predicted"/>
<dbReference type="SUPFAM" id="SSF46689">
    <property type="entry name" value="Homeodomain-like"/>
    <property type="match status" value="1"/>
</dbReference>
<evidence type="ECO:0000256" key="1">
    <source>
        <dbReference type="ARBA" id="ARBA00023015"/>
    </source>
</evidence>
<comment type="caution">
    <text evidence="6">The sequence shown here is derived from an EMBL/GenBank/DDBJ whole genome shotgun (WGS) entry which is preliminary data.</text>
</comment>
<dbReference type="PANTHER" id="PTHR30055">
    <property type="entry name" value="HTH-TYPE TRANSCRIPTIONAL REGULATOR RUTR"/>
    <property type="match status" value="1"/>
</dbReference>
<protein>
    <submittedName>
        <fullName evidence="6">TetR/AcrR family transcriptional regulator</fullName>
    </submittedName>
</protein>
<accession>A0ABN3T5V4</accession>
<dbReference type="Gene3D" id="1.10.357.10">
    <property type="entry name" value="Tetracycline Repressor, domain 2"/>
    <property type="match status" value="1"/>
</dbReference>
<keyword evidence="7" id="KW-1185">Reference proteome</keyword>
<dbReference type="InterPro" id="IPR009057">
    <property type="entry name" value="Homeodomain-like_sf"/>
</dbReference>
<reference evidence="6 7" key="1">
    <citation type="journal article" date="2019" name="Int. J. Syst. Evol. Microbiol.">
        <title>The Global Catalogue of Microorganisms (GCM) 10K type strain sequencing project: providing services to taxonomists for standard genome sequencing and annotation.</title>
        <authorList>
            <consortium name="The Broad Institute Genomics Platform"/>
            <consortium name="The Broad Institute Genome Sequencing Center for Infectious Disease"/>
            <person name="Wu L."/>
            <person name="Ma J."/>
        </authorList>
    </citation>
    <scope>NUCLEOTIDE SEQUENCE [LARGE SCALE GENOMIC DNA]</scope>
    <source>
        <strain evidence="6 7">JCM 6835</strain>
    </source>
</reference>
<name>A0ABN3T5V4_9ACTN</name>
<dbReference type="EMBL" id="BAAATE010000037">
    <property type="protein sequence ID" value="GAA2693807.1"/>
    <property type="molecule type" value="Genomic_DNA"/>
</dbReference>
<dbReference type="PROSITE" id="PS50977">
    <property type="entry name" value="HTH_TETR_2"/>
    <property type="match status" value="1"/>
</dbReference>
<dbReference type="PANTHER" id="PTHR30055:SF234">
    <property type="entry name" value="HTH-TYPE TRANSCRIPTIONAL REGULATOR BETI"/>
    <property type="match status" value="1"/>
</dbReference>
<feature type="domain" description="HTH tetR-type" evidence="5">
    <location>
        <begin position="13"/>
        <end position="73"/>
    </location>
</feature>
<keyword evidence="3" id="KW-0804">Transcription</keyword>
<dbReference type="Proteomes" id="UP001501666">
    <property type="component" value="Unassembled WGS sequence"/>
</dbReference>
<evidence type="ECO:0000313" key="6">
    <source>
        <dbReference type="EMBL" id="GAA2693807.1"/>
    </source>
</evidence>
<dbReference type="InterPro" id="IPR001647">
    <property type="entry name" value="HTH_TetR"/>
</dbReference>